<keyword evidence="4 11" id="KW-0028">Amino-acid biosynthesis</keyword>
<dbReference type="NCBIfam" id="NF003793">
    <property type="entry name" value="PRK05382.1"/>
    <property type="match status" value="1"/>
</dbReference>
<name>A0A1M6PIA7_9FIRM</name>
<feature type="binding site" evidence="11">
    <location>
        <position position="46"/>
    </location>
    <ligand>
        <name>NADP(+)</name>
        <dbReference type="ChEBI" id="CHEBI:58349"/>
    </ligand>
</feature>
<dbReference type="PIRSF" id="PIRSF001456">
    <property type="entry name" value="Chorismate_synth"/>
    <property type="match status" value="1"/>
</dbReference>
<dbReference type="Proteomes" id="UP000183997">
    <property type="component" value="Unassembled WGS sequence"/>
</dbReference>
<comment type="subunit">
    <text evidence="11">Homotetramer.</text>
</comment>
<dbReference type="GO" id="GO:0009073">
    <property type="term" value="P:aromatic amino acid family biosynthetic process"/>
    <property type="evidence" value="ECO:0007669"/>
    <property type="project" value="UniProtKB-KW"/>
</dbReference>
<dbReference type="FunFam" id="3.60.150.10:FF:000002">
    <property type="entry name" value="Chorismate synthase"/>
    <property type="match status" value="1"/>
</dbReference>
<dbReference type="HAMAP" id="MF_00300">
    <property type="entry name" value="Chorismate_synth"/>
    <property type="match status" value="1"/>
</dbReference>
<dbReference type="AlphaFoldDB" id="A0A1M6PIA7"/>
<keyword evidence="14" id="KW-1185">Reference proteome</keyword>
<dbReference type="InterPro" id="IPR020541">
    <property type="entry name" value="Chorismate_synthase_CS"/>
</dbReference>
<keyword evidence="10 11" id="KW-0456">Lyase</keyword>
<feature type="binding site" evidence="11">
    <location>
        <begin position="310"/>
        <end position="314"/>
    </location>
    <ligand>
        <name>FMN</name>
        <dbReference type="ChEBI" id="CHEBI:58210"/>
    </ligand>
</feature>
<evidence type="ECO:0000256" key="7">
    <source>
        <dbReference type="ARBA" id="ARBA00022827"/>
    </source>
</evidence>
<feature type="binding site" evidence="11">
    <location>
        <position position="40"/>
    </location>
    <ligand>
        <name>NADP(+)</name>
        <dbReference type="ChEBI" id="CHEBI:58349"/>
    </ligand>
</feature>
<evidence type="ECO:0000256" key="8">
    <source>
        <dbReference type="ARBA" id="ARBA00022857"/>
    </source>
</evidence>
<organism evidence="13 14">
    <name type="scientific">Desulforamulus aeronauticus DSM 10349</name>
    <dbReference type="NCBI Taxonomy" id="1121421"/>
    <lineage>
        <taxon>Bacteria</taxon>
        <taxon>Bacillati</taxon>
        <taxon>Bacillota</taxon>
        <taxon>Clostridia</taxon>
        <taxon>Eubacteriales</taxon>
        <taxon>Peptococcaceae</taxon>
        <taxon>Desulforamulus</taxon>
    </lineage>
</organism>
<feature type="binding site" evidence="11">
    <location>
        <position position="336"/>
    </location>
    <ligand>
        <name>FMN</name>
        <dbReference type="ChEBI" id="CHEBI:58210"/>
    </ligand>
</feature>
<evidence type="ECO:0000256" key="4">
    <source>
        <dbReference type="ARBA" id="ARBA00022605"/>
    </source>
</evidence>
<dbReference type="PROSITE" id="PS00787">
    <property type="entry name" value="CHORISMATE_SYNTHASE_1"/>
    <property type="match status" value="1"/>
</dbReference>
<dbReference type="NCBIfam" id="TIGR00033">
    <property type="entry name" value="aroC"/>
    <property type="match status" value="1"/>
</dbReference>
<feature type="binding site" evidence="11">
    <location>
        <begin position="129"/>
        <end position="131"/>
    </location>
    <ligand>
        <name>FMN</name>
        <dbReference type="ChEBI" id="CHEBI:58210"/>
    </ligand>
</feature>
<evidence type="ECO:0000256" key="1">
    <source>
        <dbReference type="ARBA" id="ARBA00005044"/>
    </source>
</evidence>
<dbReference type="STRING" id="1121421.SAMN02745123_00602"/>
<dbReference type="PANTHER" id="PTHR21085:SF0">
    <property type="entry name" value="CHORISMATE SYNTHASE"/>
    <property type="match status" value="1"/>
</dbReference>
<feature type="binding site" evidence="11">
    <location>
        <position position="295"/>
    </location>
    <ligand>
        <name>FMN</name>
        <dbReference type="ChEBI" id="CHEBI:58210"/>
    </ligand>
</feature>
<dbReference type="EC" id="4.2.3.5" evidence="3 11"/>
<evidence type="ECO:0000313" key="13">
    <source>
        <dbReference type="EMBL" id="SHK07681.1"/>
    </source>
</evidence>
<dbReference type="InterPro" id="IPR000453">
    <property type="entry name" value="Chorismate_synth"/>
</dbReference>
<evidence type="ECO:0000313" key="14">
    <source>
        <dbReference type="Proteomes" id="UP000183997"/>
    </source>
</evidence>
<dbReference type="EMBL" id="FRAR01000006">
    <property type="protein sequence ID" value="SHK07681.1"/>
    <property type="molecule type" value="Genomic_DNA"/>
</dbReference>
<dbReference type="CDD" id="cd07304">
    <property type="entry name" value="Chorismate_synthase"/>
    <property type="match status" value="1"/>
</dbReference>
<dbReference type="GO" id="GO:0004107">
    <property type="term" value="F:chorismate synthase activity"/>
    <property type="evidence" value="ECO:0007669"/>
    <property type="project" value="UniProtKB-UniRule"/>
</dbReference>
<dbReference type="SUPFAM" id="SSF103263">
    <property type="entry name" value="Chorismate synthase, AroC"/>
    <property type="match status" value="1"/>
</dbReference>
<dbReference type="GO" id="GO:0009423">
    <property type="term" value="P:chorismate biosynthetic process"/>
    <property type="evidence" value="ECO:0007669"/>
    <property type="project" value="UniProtKB-UniRule"/>
</dbReference>
<comment type="catalytic activity">
    <reaction evidence="11 12">
        <text>5-O-(1-carboxyvinyl)-3-phosphoshikimate = chorismate + phosphate</text>
        <dbReference type="Rhea" id="RHEA:21020"/>
        <dbReference type="ChEBI" id="CHEBI:29748"/>
        <dbReference type="ChEBI" id="CHEBI:43474"/>
        <dbReference type="ChEBI" id="CHEBI:57701"/>
        <dbReference type="EC" id="4.2.3.5"/>
    </reaction>
</comment>
<dbReference type="PROSITE" id="PS00789">
    <property type="entry name" value="CHORISMATE_SYNTHASE_3"/>
    <property type="match status" value="1"/>
</dbReference>
<keyword evidence="5 11" id="KW-0285">Flavoprotein</keyword>
<evidence type="ECO:0000256" key="11">
    <source>
        <dbReference type="HAMAP-Rule" id="MF_00300"/>
    </source>
</evidence>
<keyword evidence="6 11" id="KW-0288">FMN</keyword>
<feature type="binding site" evidence="11">
    <location>
        <begin position="250"/>
        <end position="251"/>
    </location>
    <ligand>
        <name>FMN</name>
        <dbReference type="ChEBI" id="CHEBI:58210"/>
    </ligand>
</feature>
<evidence type="ECO:0000256" key="5">
    <source>
        <dbReference type="ARBA" id="ARBA00022630"/>
    </source>
</evidence>
<evidence type="ECO:0000256" key="3">
    <source>
        <dbReference type="ARBA" id="ARBA00013036"/>
    </source>
</evidence>
<dbReference type="Gene3D" id="3.60.150.10">
    <property type="entry name" value="Chorismate synthase AroC"/>
    <property type="match status" value="1"/>
</dbReference>
<dbReference type="GO" id="GO:0008652">
    <property type="term" value="P:amino acid biosynthetic process"/>
    <property type="evidence" value="ECO:0007669"/>
    <property type="project" value="UniProtKB-KW"/>
</dbReference>
<dbReference type="RefSeq" id="WP_072910796.1">
    <property type="nucleotide sequence ID" value="NZ_FRAR01000006.1"/>
</dbReference>
<dbReference type="InterPro" id="IPR035904">
    <property type="entry name" value="Chorismate_synth_AroC_sf"/>
</dbReference>
<dbReference type="GO" id="GO:0010181">
    <property type="term" value="F:FMN binding"/>
    <property type="evidence" value="ECO:0007669"/>
    <property type="project" value="TreeGrafter"/>
</dbReference>
<evidence type="ECO:0000256" key="10">
    <source>
        <dbReference type="ARBA" id="ARBA00023239"/>
    </source>
</evidence>
<dbReference type="Pfam" id="PF01264">
    <property type="entry name" value="Chorismate_synt"/>
    <property type="match status" value="1"/>
</dbReference>
<evidence type="ECO:0000256" key="2">
    <source>
        <dbReference type="ARBA" id="ARBA00008014"/>
    </source>
</evidence>
<comment type="function">
    <text evidence="11">Catalyzes the anti-1,4-elimination of the C-3 phosphate and the C-6 proR hydrogen from 5-enolpyruvylshikimate-3-phosphate (EPSP) to yield chorismate, which is the branch point compound that serves as the starting substrate for the three terminal pathways of aromatic amino acid biosynthesis. This reaction introduces a second double bond into the aromatic ring system.</text>
</comment>
<evidence type="ECO:0000256" key="9">
    <source>
        <dbReference type="ARBA" id="ARBA00023141"/>
    </source>
</evidence>
<dbReference type="PROSITE" id="PS00788">
    <property type="entry name" value="CHORISMATE_SYNTHASE_2"/>
    <property type="match status" value="1"/>
</dbReference>
<dbReference type="GO" id="GO:0005829">
    <property type="term" value="C:cytosol"/>
    <property type="evidence" value="ECO:0007669"/>
    <property type="project" value="TreeGrafter"/>
</dbReference>
<keyword evidence="8 11" id="KW-0521">NADP</keyword>
<protein>
    <recommendedName>
        <fullName evidence="3 11">Chorismate synthase</fullName>
        <shortName evidence="11">CS</shortName>
        <ecNumber evidence="3 11">4.2.3.5</ecNumber>
    </recommendedName>
    <alternativeName>
        <fullName evidence="11">5-enolpyruvylshikimate-3-phosphate phospholyase</fullName>
    </alternativeName>
</protein>
<reference evidence="14" key="1">
    <citation type="submission" date="2016-11" db="EMBL/GenBank/DDBJ databases">
        <authorList>
            <person name="Varghese N."/>
            <person name="Submissions S."/>
        </authorList>
    </citation>
    <scope>NUCLEOTIDE SEQUENCE [LARGE SCALE GENOMIC DNA]</scope>
    <source>
        <strain evidence="14">DSM 10349</strain>
    </source>
</reference>
<dbReference type="UniPathway" id="UPA00053">
    <property type="reaction ID" value="UER00090"/>
</dbReference>
<sequence length="387" mass="41483">MLRFLTAGESHGPALTAIVEGMVAGLPISASYINEQLARRQGGYGRGGRMKIEKDQVQFLSGVRGGSTTGSPITMQISNKDWINWSEIMAAGSEAKLAERTVSRPRPGHADLAGAIKYNHQDIRNVLERSSARETAARVAVGTVARRLLEELGITVLGFVQRIGSVEAALVENLQPKELQAKASQSQLLCPDSQVEAAMMQEIDRAKEQGDSLGGVFEIRAYGLPVGLGSHVHWDRKLDSRLAGALMGIQAIKGVEIGLGFAAAALPGSQVHDEIVYSPDQGFYRQTNGAGGIEGGISNGEPVVVRAAMKPIPTLYKPLLSVDIKTKEPFAASVERSDVCAVPAACVVGEAVVAWELAVAMIEKFGGDSLEEIKDRVQNWQHRIRQV</sequence>
<proteinExistence type="inferred from homology"/>
<accession>A0A1M6PIA7</accession>
<evidence type="ECO:0000256" key="6">
    <source>
        <dbReference type="ARBA" id="ARBA00022643"/>
    </source>
</evidence>
<keyword evidence="9 11" id="KW-0057">Aromatic amino acid biosynthesis</keyword>
<dbReference type="PANTHER" id="PTHR21085">
    <property type="entry name" value="CHORISMATE SYNTHASE"/>
    <property type="match status" value="1"/>
</dbReference>
<comment type="cofactor">
    <cofactor evidence="11 12">
        <name>FMNH2</name>
        <dbReference type="ChEBI" id="CHEBI:57618"/>
    </cofactor>
    <text evidence="11 12">Reduced FMN (FMNH(2)).</text>
</comment>
<evidence type="ECO:0000256" key="12">
    <source>
        <dbReference type="RuleBase" id="RU000605"/>
    </source>
</evidence>
<comment type="similarity">
    <text evidence="2 11 12">Belongs to the chorismate synthase family.</text>
</comment>
<dbReference type="OrthoDB" id="9771806at2"/>
<comment type="pathway">
    <text evidence="1 11 12">Metabolic intermediate biosynthesis; chorismate biosynthesis; chorismate from D-erythrose 4-phosphate and phosphoenolpyruvate: step 7/7.</text>
</comment>
<gene>
    <name evidence="11" type="primary">aroC</name>
    <name evidence="13" type="ORF">SAMN02745123_00602</name>
</gene>
<keyword evidence="7 11" id="KW-0274">FAD</keyword>